<dbReference type="Pfam" id="PF01145">
    <property type="entry name" value="Band_7"/>
    <property type="match status" value="1"/>
</dbReference>
<protein>
    <recommendedName>
        <fullName evidence="2">Band 7 domain-containing protein</fullName>
    </recommendedName>
</protein>
<dbReference type="SMART" id="SM00244">
    <property type="entry name" value="PHB"/>
    <property type="match status" value="1"/>
</dbReference>
<accession>A0AA38HP44</accession>
<evidence type="ECO:0000256" key="1">
    <source>
        <dbReference type="ARBA" id="ARBA00008164"/>
    </source>
</evidence>
<dbReference type="PRINTS" id="PR00721">
    <property type="entry name" value="STOMATIN"/>
</dbReference>
<name>A0AA38HP44_9CUCU</name>
<comment type="similarity">
    <text evidence="1">Belongs to the band 7/mec-2 family.</text>
</comment>
<evidence type="ECO:0000259" key="2">
    <source>
        <dbReference type="SMART" id="SM00244"/>
    </source>
</evidence>
<dbReference type="GO" id="GO:0009898">
    <property type="term" value="C:cytoplasmic side of plasma membrane"/>
    <property type="evidence" value="ECO:0007669"/>
    <property type="project" value="UniProtKB-ARBA"/>
</dbReference>
<proteinExistence type="inferred from homology"/>
<gene>
    <name evidence="3" type="ORF">Zmor_016471</name>
</gene>
<dbReference type="EMBL" id="JALNTZ010000480">
    <property type="protein sequence ID" value="KAJ3634453.1"/>
    <property type="molecule type" value="Genomic_DNA"/>
</dbReference>
<evidence type="ECO:0000313" key="3">
    <source>
        <dbReference type="EMBL" id="KAJ3634453.1"/>
    </source>
</evidence>
<comment type="caution">
    <text evidence="3">The sequence shown here is derived from an EMBL/GenBank/DDBJ whole genome shotgun (WGS) entry which is preliminary data.</text>
</comment>
<dbReference type="InterPro" id="IPR036013">
    <property type="entry name" value="Band_7/SPFH_dom_sf"/>
</dbReference>
<dbReference type="Proteomes" id="UP001168821">
    <property type="component" value="Unassembled WGS sequence"/>
</dbReference>
<keyword evidence="4" id="KW-1185">Reference proteome</keyword>
<dbReference type="GO" id="GO:0005739">
    <property type="term" value="C:mitochondrion"/>
    <property type="evidence" value="ECO:0007669"/>
    <property type="project" value="TreeGrafter"/>
</dbReference>
<dbReference type="InterPro" id="IPR001972">
    <property type="entry name" value="Stomatin_HflK_fam"/>
</dbReference>
<dbReference type="PANTHER" id="PTHR43327:SF10">
    <property type="entry name" value="STOMATIN-LIKE PROTEIN 2, MITOCHONDRIAL"/>
    <property type="match status" value="1"/>
</dbReference>
<dbReference type="AlphaFoldDB" id="A0AA38HP44"/>
<dbReference type="InterPro" id="IPR050710">
    <property type="entry name" value="Band7/mec-2_domain"/>
</dbReference>
<reference evidence="3" key="1">
    <citation type="journal article" date="2023" name="G3 (Bethesda)">
        <title>Whole genome assemblies of Zophobas morio and Tenebrio molitor.</title>
        <authorList>
            <person name="Kaur S."/>
            <person name="Stinson S.A."/>
            <person name="diCenzo G.C."/>
        </authorList>
    </citation>
    <scope>NUCLEOTIDE SEQUENCE</scope>
    <source>
        <strain evidence="3">QUZm001</strain>
    </source>
</reference>
<organism evidence="3 4">
    <name type="scientific">Zophobas morio</name>
    <dbReference type="NCBI Taxonomy" id="2755281"/>
    <lineage>
        <taxon>Eukaryota</taxon>
        <taxon>Metazoa</taxon>
        <taxon>Ecdysozoa</taxon>
        <taxon>Arthropoda</taxon>
        <taxon>Hexapoda</taxon>
        <taxon>Insecta</taxon>
        <taxon>Pterygota</taxon>
        <taxon>Neoptera</taxon>
        <taxon>Endopterygota</taxon>
        <taxon>Coleoptera</taxon>
        <taxon>Polyphaga</taxon>
        <taxon>Cucujiformia</taxon>
        <taxon>Tenebrionidae</taxon>
        <taxon>Zophobas</taxon>
    </lineage>
</organism>
<dbReference type="PANTHER" id="PTHR43327">
    <property type="entry name" value="STOMATIN-LIKE PROTEIN 2, MITOCHONDRIAL"/>
    <property type="match status" value="1"/>
</dbReference>
<sequence length="183" mass="20888">MIIQHSHHTQNLEGNPQVRNISRFVSKTYDKRLPVNTIINIVPQQEAWVIERLGKYHKVLEPGLSILIPFIDRIAYAHSLKELALDIPSQSAITRDNVTLHLDGVLYLKVFDPHKASYGVENAEYAVTQLAQTTMRSEIGKLSLDSVFHERSLLNSTIVEVINQAAYVWGISCLRYEIRTRIL</sequence>
<feature type="domain" description="Band 7" evidence="2">
    <location>
        <begin position="37"/>
        <end position="183"/>
    </location>
</feature>
<dbReference type="GO" id="GO:0007005">
    <property type="term" value="P:mitochondrion organization"/>
    <property type="evidence" value="ECO:0007669"/>
    <property type="project" value="TreeGrafter"/>
</dbReference>
<dbReference type="FunFam" id="3.30.479.30:FF:000004">
    <property type="entry name" value="Putative membrane protease family, stomatin"/>
    <property type="match status" value="1"/>
</dbReference>
<evidence type="ECO:0000313" key="4">
    <source>
        <dbReference type="Proteomes" id="UP001168821"/>
    </source>
</evidence>
<dbReference type="InterPro" id="IPR001107">
    <property type="entry name" value="Band_7"/>
</dbReference>
<dbReference type="SUPFAM" id="SSF117892">
    <property type="entry name" value="Band 7/SPFH domain"/>
    <property type="match status" value="1"/>
</dbReference>
<dbReference type="CDD" id="cd08829">
    <property type="entry name" value="SPFH_paraslipin"/>
    <property type="match status" value="1"/>
</dbReference>
<dbReference type="Gene3D" id="3.30.479.30">
    <property type="entry name" value="Band 7 domain"/>
    <property type="match status" value="1"/>
</dbReference>